<name>A0A0V0GE56_SOLCH</name>
<sequence length="62" mass="7226">MAAQPTKLQILCFFLLFFEIRLERQQCLQVLLVAVLLKNAKLGARIIPMGLWLNLRHFQMGQ</sequence>
<keyword evidence="1" id="KW-0732">Signal</keyword>
<feature type="signal peptide" evidence="1">
    <location>
        <begin position="1"/>
        <end position="25"/>
    </location>
</feature>
<feature type="non-terminal residue" evidence="2">
    <location>
        <position position="62"/>
    </location>
</feature>
<organism evidence="2">
    <name type="scientific">Solanum chacoense</name>
    <name type="common">Chaco potato</name>
    <dbReference type="NCBI Taxonomy" id="4108"/>
    <lineage>
        <taxon>Eukaryota</taxon>
        <taxon>Viridiplantae</taxon>
        <taxon>Streptophyta</taxon>
        <taxon>Embryophyta</taxon>
        <taxon>Tracheophyta</taxon>
        <taxon>Spermatophyta</taxon>
        <taxon>Magnoliopsida</taxon>
        <taxon>eudicotyledons</taxon>
        <taxon>Gunneridae</taxon>
        <taxon>Pentapetalae</taxon>
        <taxon>asterids</taxon>
        <taxon>lamiids</taxon>
        <taxon>Solanales</taxon>
        <taxon>Solanaceae</taxon>
        <taxon>Solanoideae</taxon>
        <taxon>Solaneae</taxon>
        <taxon>Solanum</taxon>
    </lineage>
</organism>
<reference evidence="2" key="1">
    <citation type="submission" date="2015-12" db="EMBL/GenBank/DDBJ databases">
        <title>Gene expression during late stages of embryo sac development: a critical building block for successful pollen-pistil interactions.</title>
        <authorList>
            <person name="Liu Y."/>
            <person name="Joly V."/>
            <person name="Sabar M."/>
            <person name="Matton D.P."/>
        </authorList>
    </citation>
    <scope>NUCLEOTIDE SEQUENCE</scope>
</reference>
<accession>A0A0V0GE56</accession>
<dbReference type="AlphaFoldDB" id="A0A0V0GE56"/>
<proteinExistence type="predicted"/>
<evidence type="ECO:0000313" key="2">
    <source>
        <dbReference type="EMBL" id="JAP06433.1"/>
    </source>
</evidence>
<feature type="chain" id="PRO_5006865213" evidence="1">
    <location>
        <begin position="26"/>
        <end position="62"/>
    </location>
</feature>
<evidence type="ECO:0000256" key="1">
    <source>
        <dbReference type="SAM" id="SignalP"/>
    </source>
</evidence>
<dbReference type="EMBL" id="GEDG01041323">
    <property type="protein sequence ID" value="JAP06433.1"/>
    <property type="molecule type" value="Transcribed_RNA"/>
</dbReference>
<protein>
    <submittedName>
        <fullName evidence="2">Putative ovule protein</fullName>
    </submittedName>
</protein>